<proteinExistence type="predicted"/>
<reference evidence="1" key="1">
    <citation type="submission" date="2021-01" db="EMBL/GenBank/DDBJ databases">
        <authorList>
            <consortium name="Genoscope - CEA"/>
            <person name="William W."/>
        </authorList>
    </citation>
    <scope>NUCLEOTIDE SEQUENCE</scope>
</reference>
<name>A0A8S1NZP2_PARPR</name>
<dbReference type="OMA" id="IGQYKFV"/>
<dbReference type="EMBL" id="CAJJDM010000101">
    <property type="protein sequence ID" value="CAD8095225.1"/>
    <property type="molecule type" value="Genomic_DNA"/>
</dbReference>
<protein>
    <submittedName>
        <fullName evidence="1">Uncharacterized protein</fullName>
    </submittedName>
</protein>
<comment type="caution">
    <text evidence="1">The sequence shown here is derived from an EMBL/GenBank/DDBJ whole genome shotgun (WGS) entry which is preliminary data.</text>
</comment>
<evidence type="ECO:0000313" key="1">
    <source>
        <dbReference type="EMBL" id="CAD8095225.1"/>
    </source>
</evidence>
<organism evidence="1 2">
    <name type="scientific">Paramecium primaurelia</name>
    <dbReference type="NCBI Taxonomy" id="5886"/>
    <lineage>
        <taxon>Eukaryota</taxon>
        <taxon>Sar</taxon>
        <taxon>Alveolata</taxon>
        <taxon>Ciliophora</taxon>
        <taxon>Intramacronucleata</taxon>
        <taxon>Oligohymenophorea</taxon>
        <taxon>Peniculida</taxon>
        <taxon>Parameciidae</taxon>
        <taxon>Paramecium</taxon>
    </lineage>
</organism>
<accession>A0A8S1NZP2</accession>
<evidence type="ECO:0000313" key="2">
    <source>
        <dbReference type="Proteomes" id="UP000688137"/>
    </source>
</evidence>
<dbReference type="Proteomes" id="UP000688137">
    <property type="component" value="Unassembled WGS sequence"/>
</dbReference>
<gene>
    <name evidence="1" type="ORF">PPRIM_AZ9-3.1.T0980066</name>
</gene>
<sequence>MGSLDKRQLYMNQADQSTSSKLDEWELIDTDLNQQTTLEDEDNILSVIRQYKFVIGISKPQEVRIGLNSISKSKITIKGRLGIQTKFPISQ</sequence>
<keyword evidence="2" id="KW-1185">Reference proteome</keyword>
<dbReference type="AlphaFoldDB" id="A0A8S1NZP2"/>